<dbReference type="InterPro" id="IPR009057">
    <property type="entry name" value="Homeodomain-like_sf"/>
</dbReference>
<dbReference type="PANTHER" id="PTHR19303:SF73">
    <property type="entry name" value="PROTEIN PDC2"/>
    <property type="match status" value="1"/>
</dbReference>
<dbReference type="Pfam" id="PF03221">
    <property type="entry name" value="HTH_Tnp_Tc5"/>
    <property type="match status" value="1"/>
</dbReference>
<dbReference type="InterPro" id="IPR006600">
    <property type="entry name" value="HTH_CenpB_DNA-bd_dom"/>
</dbReference>
<evidence type="ECO:0000256" key="1">
    <source>
        <dbReference type="ARBA" id="ARBA00004123"/>
    </source>
</evidence>
<dbReference type="OrthoDB" id="5919228at2759"/>
<dbReference type="Gene3D" id="1.10.10.60">
    <property type="entry name" value="Homeodomain-like"/>
    <property type="match status" value="2"/>
</dbReference>
<dbReference type="PANTHER" id="PTHR19303">
    <property type="entry name" value="TRANSPOSON"/>
    <property type="match status" value="1"/>
</dbReference>
<keyword evidence="7" id="KW-1185">Reference proteome</keyword>
<dbReference type="Pfam" id="PF04218">
    <property type="entry name" value="CENP-B_N"/>
    <property type="match status" value="1"/>
</dbReference>
<evidence type="ECO:0008006" key="8">
    <source>
        <dbReference type="Google" id="ProtNLM"/>
    </source>
</evidence>
<comment type="subcellular location">
    <subcellularLocation>
        <location evidence="1">Nucleus</location>
    </subcellularLocation>
</comment>
<accession>A0A4Y2DPV6</accession>
<reference evidence="6 7" key="1">
    <citation type="journal article" date="2019" name="Sci. Rep.">
        <title>Orb-weaving spider Araneus ventricosus genome elucidates the spidroin gene catalogue.</title>
        <authorList>
            <person name="Kono N."/>
            <person name="Nakamura H."/>
            <person name="Ohtoshi R."/>
            <person name="Moran D.A.P."/>
            <person name="Shinohara A."/>
            <person name="Yoshida Y."/>
            <person name="Fujiwara M."/>
            <person name="Mori M."/>
            <person name="Tomita M."/>
            <person name="Arakawa K."/>
        </authorList>
    </citation>
    <scope>NUCLEOTIDE SEQUENCE [LARGE SCALE GENOMIC DNA]</scope>
</reference>
<evidence type="ECO:0000259" key="4">
    <source>
        <dbReference type="Pfam" id="PF03221"/>
    </source>
</evidence>
<dbReference type="InterPro" id="IPR007889">
    <property type="entry name" value="HTH_Psq"/>
</dbReference>
<proteinExistence type="predicted"/>
<dbReference type="SUPFAM" id="SSF46689">
    <property type="entry name" value="Homeodomain-like"/>
    <property type="match status" value="2"/>
</dbReference>
<keyword evidence="3" id="KW-0539">Nucleus</keyword>
<dbReference type="GO" id="GO:0005634">
    <property type="term" value="C:nucleus"/>
    <property type="evidence" value="ECO:0007669"/>
    <property type="project" value="UniProtKB-SubCell"/>
</dbReference>
<evidence type="ECO:0000313" key="7">
    <source>
        <dbReference type="Proteomes" id="UP000499080"/>
    </source>
</evidence>
<evidence type="ECO:0000256" key="2">
    <source>
        <dbReference type="ARBA" id="ARBA00023125"/>
    </source>
</evidence>
<dbReference type="Proteomes" id="UP000499080">
    <property type="component" value="Unassembled WGS sequence"/>
</dbReference>
<dbReference type="EMBL" id="BGPR01000413">
    <property type="protein sequence ID" value="GBM18873.1"/>
    <property type="molecule type" value="Genomic_DNA"/>
</dbReference>
<sequence length="138" mass="15669">MSNKRKHSVCSLKDKLDVLADLDKGESATKLAAEFGIGRATVCDWKKNRSRIEQFSSTTSEMTLKKRKTLKMSHYGNIDEALYFWFPQEQQKGMPINGPLIQEKAHQLNTLMMETLHLLQITDGSIVGKKDMEFTSCA</sequence>
<dbReference type="GO" id="GO:0003677">
    <property type="term" value="F:DNA binding"/>
    <property type="evidence" value="ECO:0007669"/>
    <property type="project" value="UniProtKB-KW"/>
</dbReference>
<gene>
    <name evidence="6" type="ORF">AVEN_137252_1</name>
</gene>
<evidence type="ECO:0000313" key="6">
    <source>
        <dbReference type="EMBL" id="GBM18873.1"/>
    </source>
</evidence>
<feature type="domain" description="HTH CENPB-type" evidence="4">
    <location>
        <begin position="77"/>
        <end position="108"/>
    </location>
</feature>
<name>A0A4Y2DPV6_ARAVE</name>
<dbReference type="InterPro" id="IPR050863">
    <property type="entry name" value="CenT-Element_Derived"/>
</dbReference>
<comment type="caution">
    <text evidence="6">The sequence shown here is derived from an EMBL/GenBank/DDBJ whole genome shotgun (WGS) entry which is preliminary data.</text>
</comment>
<feature type="domain" description="HTH psq-type" evidence="5">
    <location>
        <begin position="4"/>
        <end position="54"/>
    </location>
</feature>
<evidence type="ECO:0000259" key="5">
    <source>
        <dbReference type="Pfam" id="PF04218"/>
    </source>
</evidence>
<keyword evidence="2" id="KW-0238">DNA-binding</keyword>
<protein>
    <recommendedName>
        <fullName evidence="8">HTH psq-type domain-containing protein</fullName>
    </recommendedName>
</protein>
<evidence type="ECO:0000256" key="3">
    <source>
        <dbReference type="ARBA" id="ARBA00023242"/>
    </source>
</evidence>
<dbReference type="AlphaFoldDB" id="A0A4Y2DPV6"/>
<organism evidence="6 7">
    <name type="scientific">Araneus ventricosus</name>
    <name type="common">Orbweaver spider</name>
    <name type="synonym">Epeira ventricosa</name>
    <dbReference type="NCBI Taxonomy" id="182803"/>
    <lineage>
        <taxon>Eukaryota</taxon>
        <taxon>Metazoa</taxon>
        <taxon>Ecdysozoa</taxon>
        <taxon>Arthropoda</taxon>
        <taxon>Chelicerata</taxon>
        <taxon>Arachnida</taxon>
        <taxon>Araneae</taxon>
        <taxon>Araneomorphae</taxon>
        <taxon>Entelegynae</taxon>
        <taxon>Araneoidea</taxon>
        <taxon>Araneidae</taxon>
        <taxon>Araneus</taxon>
    </lineage>
</organism>